<dbReference type="Pfam" id="PF01594">
    <property type="entry name" value="AI-2E_transport"/>
    <property type="match status" value="1"/>
</dbReference>
<feature type="transmembrane region" description="Helical" evidence="6">
    <location>
        <begin position="65"/>
        <end position="87"/>
    </location>
</feature>
<dbReference type="RefSeq" id="WP_042231157.1">
    <property type="nucleotide sequence ID" value="NZ_CP026520.1"/>
</dbReference>
<dbReference type="EMBL" id="CP026520">
    <property type="protein sequence ID" value="QAV17738.1"/>
    <property type="molecule type" value="Genomic_DNA"/>
</dbReference>
<keyword evidence="4 6" id="KW-1133">Transmembrane helix</keyword>
<feature type="transmembrane region" description="Helical" evidence="6">
    <location>
        <begin position="288"/>
        <end position="308"/>
    </location>
</feature>
<dbReference type="Proteomes" id="UP001527202">
    <property type="component" value="Unassembled WGS sequence"/>
</dbReference>
<comment type="similarity">
    <text evidence="2">Belongs to the autoinducer-2 exporter (AI-2E) (TC 2.A.86) family.</text>
</comment>
<gene>
    <name evidence="8" type="primary">ytvI</name>
    <name evidence="7" type="ORF">M5X16_22505</name>
    <name evidence="8" type="ORF">PC41400_08705</name>
</gene>
<dbReference type="Proteomes" id="UP000288943">
    <property type="component" value="Chromosome"/>
</dbReference>
<dbReference type="OrthoDB" id="9774361at2"/>
<evidence type="ECO:0000256" key="6">
    <source>
        <dbReference type="SAM" id="Phobius"/>
    </source>
</evidence>
<evidence type="ECO:0000256" key="3">
    <source>
        <dbReference type="ARBA" id="ARBA00022692"/>
    </source>
</evidence>
<dbReference type="InterPro" id="IPR002549">
    <property type="entry name" value="AI-2E-like"/>
</dbReference>
<reference evidence="8 9" key="1">
    <citation type="submission" date="2018-01" db="EMBL/GenBank/DDBJ databases">
        <title>The whole genome sequencing and assembly of Paenibacillus chitinolyticus KCCM 41400 strain.</title>
        <authorList>
            <person name="Kim J.-Y."/>
            <person name="Park M.-K."/>
            <person name="Lee Y.-J."/>
            <person name="Yi H."/>
            <person name="Bahn Y.-S."/>
            <person name="Kim J.F."/>
            <person name="Lee D.-W."/>
        </authorList>
    </citation>
    <scope>NUCLEOTIDE SEQUENCE [LARGE SCALE GENOMIC DNA]</scope>
    <source>
        <strain evidence="8 9">KCCM 41400</strain>
    </source>
</reference>
<feature type="transmembrane region" description="Helical" evidence="6">
    <location>
        <begin position="231"/>
        <end position="250"/>
    </location>
</feature>
<dbReference type="AlphaFoldDB" id="A0A410WTN4"/>
<feature type="transmembrane region" description="Helical" evidence="6">
    <location>
        <begin position="165"/>
        <end position="189"/>
    </location>
</feature>
<feature type="transmembrane region" description="Helical" evidence="6">
    <location>
        <begin position="12"/>
        <end position="29"/>
    </location>
</feature>
<organism evidence="8 9">
    <name type="scientific">Paenibacillus chitinolyticus</name>
    <dbReference type="NCBI Taxonomy" id="79263"/>
    <lineage>
        <taxon>Bacteria</taxon>
        <taxon>Bacillati</taxon>
        <taxon>Bacillota</taxon>
        <taxon>Bacilli</taxon>
        <taxon>Bacillales</taxon>
        <taxon>Paenibacillaceae</taxon>
        <taxon>Paenibacillus</taxon>
    </lineage>
</organism>
<dbReference type="GO" id="GO:0055085">
    <property type="term" value="P:transmembrane transport"/>
    <property type="evidence" value="ECO:0007669"/>
    <property type="project" value="TreeGrafter"/>
</dbReference>
<accession>A0A410WTN4</accession>
<dbReference type="PANTHER" id="PTHR21716">
    <property type="entry name" value="TRANSMEMBRANE PROTEIN"/>
    <property type="match status" value="1"/>
</dbReference>
<evidence type="ECO:0000313" key="9">
    <source>
        <dbReference type="Proteomes" id="UP000288943"/>
    </source>
</evidence>
<evidence type="ECO:0000313" key="10">
    <source>
        <dbReference type="Proteomes" id="UP001527202"/>
    </source>
</evidence>
<feature type="transmembrane region" description="Helical" evidence="6">
    <location>
        <begin position="256"/>
        <end position="281"/>
    </location>
</feature>
<evidence type="ECO:0000313" key="8">
    <source>
        <dbReference type="EMBL" id="QAV17738.1"/>
    </source>
</evidence>
<evidence type="ECO:0000313" key="7">
    <source>
        <dbReference type="EMBL" id="MCY9598527.1"/>
    </source>
</evidence>
<protein>
    <submittedName>
        <fullName evidence="8">Sporulation integral membrane protein YtvI</fullName>
    </submittedName>
</protein>
<dbReference type="GeneID" id="95374889"/>
<comment type="subcellular location">
    <subcellularLocation>
        <location evidence="1">Membrane</location>
        <topology evidence="1">Multi-pass membrane protein</topology>
    </subcellularLocation>
</comment>
<name>A0A410WTN4_9BACL</name>
<proteinExistence type="inferred from homology"/>
<sequence length="377" mass="41759">MRVFNPYLLHKIFRGALVLLCLVAGWLLLRYVSPLIYPFIIGWLLAYVLNPIVNMLQRKAKMPRWLSATLVILLLIAITVTAMTLLVTKVIVELGTLAENLQSMINSWKDQAREFLNSAWFQGIVGQLNDFMRANNLDLSSNLSSVTGTIADFSSNALKYIVNSLIHIIQSLPNIATVSIIVLMATFFISKDWYRLVMRYTMLVPETVRKATRLISSDLQKALFGFMRAQLILISLTTVAVIIGLIILRVDFAVTIGLLIGLCDLMPYLGTGAVLVPWIIYCFFKGNLFLGIGLSVLYGLIVVVRQIMEPKVLASSVGLDPLAALIALFVGLKLFGVVGLILGPVLMVVLTAVYKAKVFHDIARYIKNGPAANTEVR</sequence>
<dbReference type="KEGG" id="pchi:PC41400_08705"/>
<evidence type="ECO:0000256" key="4">
    <source>
        <dbReference type="ARBA" id="ARBA00022989"/>
    </source>
</evidence>
<dbReference type="GO" id="GO:0016020">
    <property type="term" value="C:membrane"/>
    <property type="evidence" value="ECO:0007669"/>
    <property type="project" value="UniProtKB-SubCell"/>
</dbReference>
<evidence type="ECO:0000256" key="2">
    <source>
        <dbReference type="ARBA" id="ARBA00009773"/>
    </source>
</evidence>
<dbReference type="NCBIfam" id="TIGR02872">
    <property type="entry name" value="spore_ytvI"/>
    <property type="match status" value="1"/>
</dbReference>
<evidence type="ECO:0000256" key="5">
    <source>
        <dbReference type="ARBA" id="ARBA00023136"/>
    </source>
</evidence>
<dbReference type="InterPro" id="IPR014227">
    <property type="entry name" value="YtvI-like"/>
</dbReference>
<feature type="transmembrane region" description="Helical" evidence="6">
    <location>
        <begin position="35"/>
        <end position="53"/>
    </location>
</feature>
<dbReference type="PANTHER" id="PTHR21716:SF68">
    <property type="entry name" value="TRANSPORT PROTEIN YTVI-RELATED"/>
    <property type="match status" value="1"/>
</dbReference>
<keyword evidence="5 6" id="KW-0472">Membrane</keyword>
<keyword evidence="3 6" id="KW-0812">Transmembrane</keyword>
<evidence type="ECO:0000256" key="1">
    <source>
        <dbReference type="ARBA" id="ARBA00004141"/>
    </source>
</evidence>
<reference evidence="7 10" key="2">
    <citation type="submission" date="2022-05" db="EMBL/GenBank/DDBJ databases">
        <title>Genome Sequencing of Bee-Associated Microbes.</title>
        <authorList>
            <person name="Dunlap C."/>
        </authorList>
    </citation>
    <scope>NUCLEOTIDE SEQUENCE [LARGE SCALE GENOMIC DNA]</scope>
    <source>
        <strain evidence="7 10">NRRL B-23120</strain>
    </source>
</reference>
<feature type="transmembrane region" description="Helical" evidence="6">
    <location>
        <begin position="328"/>
        <end position="354"/>
    </location>
</feature>
<dbReference type="EMBL" id="JAMDMJ010000032">
    <property type="protein sequence ID" value="MCY9598527.1"/>
    <property type="molecule type" value="Genomic_DNA"/>
</dbReference>
<keyword evidence="10" id="KW-1185">Reference proteome</keyword>